<dbReference type="Proteomes" id="UP000077363">
    <property type="component" value="Chromosome"/>
</dbReference>
<evidence type="ECO:0000256" key="3">
    <source>
        <dbReference type="ARBA" id="ARBA00022801"/>
    </source>
</evidence>
<feature type="domain" description="AAA+ ATPase" evidence="7">
    <location>
        <begin position="63"/>
        <end position="293"/>
    </location>
</feature>
<dbReference type="GO" id="GO:0003924">
    <property type="term" value="F:GTPase activity"/>
    <property type="evidence" value="ECO:0007669"/>
    <property type="project" value="InterPro"/>
</dbReference>
<evidence type="ECO:0000256" key="6">
    <source>
        <dbReference type="SAM" id="MobiDB-lite"/>
    </source>
</evidence>
<dbReference type="InterPro" id="IPR005129">
    <property type="entry name" value="GTPase_ArgK"/>
</dbReference>
<protein>
    <submittedName>
        <fullName evidence="8">Transporter</fullName>
    </submittedName>
</protein>
<dbReference type="InterPro" id="IPR003593">
    <property type="entry name" value="AAA+_ATPase"/>
</dbReference>
<evidence type="ECO:0000259" key="7">
    <source>
        <dbReference type="SMART" id="SM00382"/>
    </source>
</evidence>
<dbReference type="GO" id="GO:0005525">
    <property type="term" value="F:GTP binding"/>
    <property type="evidence" value="ECO:0007669"/>
    <property type="project" value="UniProtKB-KW"/>
</dbReference>
<evidence type="ECO:0000256" key="5">
    <source>
        <dbReference type="ARBA" id="ARBA00023186"/>
    </source>
</evidence>
<comment type="similarity">
    <text evidence="1">Belongs to the SIMIBI class G3E GTPase family. ArgK/MeaB subfamily.</text>
</comment>
<evidence type="ECO:0000256" key="2">
    <source>
        <dbReference type="ARBA" id="ARBA00022741"/>
    </source>
</evidence>
<dbReference type="SMART" id="SM00382">
    <property type="entry name" value="AAA"/>
    <property type="match status" value="1"/>
</dbReference>
<dbReference type="PANTHER" id="PTHR43087">
    <property type="entry name" value="LYSINE/ARGININE/ORNITHINE TRANSPORT SYSTEM KINASE"/>
    <property type="match status" value="1"/>
</dbReference>
<dbReference type="InterPro" id="IPR027417">
    <property type="entry name" value="P-loop_NTPase"/>
</dbReference>
<dbReference type="Pfam" id="PF03308">
    <property type="entry name" value="MeaB"/>
    <property type="match status" value="1"/>
</dbReference>
<evidence type="ECO:0000313" key="9">
    <source>
        <dbReference type="Proteomes" id="UP000077363"/>
    </source>
</evidence>
<dbReference type="SUPFAM" id="SSF52540">
    <property type="entry name" value="P-loop containing nucleoside triphosphate hydrolases"/>
    <property type="match status" value="1"/>
</dbReference>
<feature type="region of interest" description="Disordered" evidence="6">
    <location>
        <begin position="1"/>
        <end position="21"/>
    </location>
</feature>
<organism evidence="8 9">
    <name type="scientific">Deinococcus puniceus</name>
    <dbReference type="NCBI Taxonomy" id="1182568"/>
    <lineage>
        <taxon>Bacteria</taxon>
        <taxon>Thermotogati</taxon>
        <taxon>Deinococcota</taxon>
        <taxon>Deinococci</taxon>
        <taxon>Deinococcales</taxon>
        <taxon>Deinococcaceae</taxon>
        <taxon>Deinococcus</taxon>
    </lineage>
</organism>
<keyword evidence="5" id="KW-0143">Chaperone</keyword>
<proteinExistence type="inferred from homology"/>
<keyword evidence="9" id="KW-1185">Reference proteome</keyword>
<dbReference type="PATRIC" id="fig|1182568.3.peg.1240"/>
<keyword evidence="4" id="KW-0342">GTP-binding</keyword>
<evidence type="ECO:0000313" key="8">
    <source>
        <dbReference type="EMBL" id="ANE43384.1"/>
    </source>
</evidence>
<dbReference type="NCBIfam" id="TIGR00750">
    <property type="entry name" value="lao"/>
    <property type="match status" value="1"/>
</dbReference>
<dbReference type="OrthoDB" id="9778292at2"/>
<dbReference type="EMBL" id="CP011387">
    <property type="protein sequence ID" value="ANE43384.1"/>
    <property type="molecule type" value="Genomic_DNA"/>
</dbReference>
<name>A0A172T8W6_9DEIO</name>
<keyword evidence="2" id="KW-0547">Nucleotide-binding</keyword>
<reference evidence="8 9" key="1">
    <citation type="submission" date="2015-01" db="EMBL/GenBank/DDBJ databases">
        <title>Deinococcus puniceus/DY1/ whole genome sequencing.</title>
        <authorList>
            <person name="Kim M.K."/>
            <person name="Srinivasan S."/>
            <person name="Lee J.-J."/>
        </authorList>
    </citation>
    <scope>NUCLEOTIDE SEQUENCE [LARGE SCALE GENOMIC DNA]</scope>
    <source>
        <strain evidence="8 9">DY1</strain>
    </source>
</reference>
<dbReference type="Gene3D" id="3.40.50.300">
    <property type="entry name" value="P-loop containing nucleotide triphosphate hydrolases"/>
    <property type="match status" value="1"/>
</dbReference>
<accession>A0A172T8W6</accession>
<dbReference type="CDD" id="cd03114">
    <property type="entry name" value="MMAA-like"/>
    <property type="match status" value="1"/>
</dbReference>
<dbReference type="InterPro" id="IPR052040">
    <property type="entry name" value="GTPase/Isobutyryl-CoA_mutase"/>
</dbReference>
<dbReference type="KEGG" id="dpu:SU48_05950"/>
<dbReference type="RefSeq" id="WP_064014448.1">
    <property type="nucleotide sequence ID" value="NZ_CP011387.1"/>
</dbReference>
<keyword evidence="3" id="KW-0378">Hydrolase</keyword>
<gene>
    <name evidence="8" type="ORF">SU48_05950</name>
</gene>
<evidence type="ECO:0000256" key="4">
    <source>
        <dbReference type="ARBA" id="ARBA00023134"/>
    </source>
</evidence>
<dbReference type="AlphaFoldDB" id="A0A172T8W6"/>
<evidence type="ECO:0000256" key="1">
    <source>
        <dbReference type="ARBA" id="ARBA00009625"/>
    </source>
</evidence>
<dbReference type="PANTHER" id="PTHR43087:SF1">
    <property type="entry name" value="LAO_AO TRANSPORT SYSTEM ATPASE"/>
    <property type="match status" value="1"/>
</dbReference>
<sequence>MSAPDPHSTIHTPPPSLESRFRSGDLRALSRAVTLAEASLPAARPLLRAAREQAAQNFIAQKPSIVLGITGSPGSGKSTLTDALISHLRGLGQRVAVVAVDPSSPYSGGAILGDRIRMLRHHADAGVFVRSLASRGALGGLSARTMQVLALLEGAGFDWVILETVGVGQSEVDVASACDHTLLVLTPAGGDGVQAFKAGIMEIADVIAVNKADLPGADRTVRELVAAQGLGAHDEHTWFAPIHKTVAGAGQGTLEPTGIAELVAAVLAHRAHLGAEGLTERRTRRAEFEVRSLVQERLLRRARATSADLYARVARGELDADAAADALLGGELT</sequence>
<dbReference type="STRING" id="1182568.SU48_05950"/>